<gene>
    <name evidence="15" type="ORF">PPYR_03860</name>
</gene>
<evidence type="ECO:0000256" key="5">
    <source>
        <dbReference type="ARBA" id="ARBA00022832"/>
    </source>
</evidence>
<keyword evidence="6 13" id="KW-1133">Transmembrane helix</keyword>
<keyword evidence="9" id="KW-0443">Lipid metabolism</keyword>
<evidence type="ECO:0000256" key="1">
    <source>
        <dbReference type="ARBA" id="ARBA00004141"/>
    </source>
</evidence>
<comment type="similarity">
    <text evidence="2 12">Belongs to the fatty acid desaturase type 1 family.</text>
</comment>
<keyword evidence="11 12" id="KW-0275">Fatty acid biosynthesis</keyword>
<dbReference type="CDD" id="cd03505">
    <property type="entry name" value="Delta9-FADS-like"/>
    <property type="match status" value="1"/>
</dbReference>
<feature type="transmembrane region" description="Helical" evidence="13">
    <location>
        <begin position="71"/>
        <end position="91"/>
    </location>
</feature>
<keyword evidence="7 12" id="KW-0560">Oxidoreductase</keyword>
<keyword evidence="5" id="KW-0276">Fatty acid metabolism</keyword>
<dbReference type="PRINTS" id="PR00075">
    <property type="entry name" value="FACDDSATRASE"/>
</dbReference>
<dbReference type="OrthoDB" id="10260134at2759"/>
<keyword evidence="8" id="KW-0408">Iron</keyword>
<dbReference type="Proteomes" id="UP000327044">
    <property type="component" value="Unassembled WGS sequence"/>
</dbReference>
<evidence type="ECO:0000256" key="7">
    <source>
        <dbReference type="ARBA" id="ARBA00023002"/>
    </source>
</evidence>
<dbReference type="PANTHER" id="PTHR11351">
    <property type="entry name" value="ACYL-COA DESATURASE"/>
    <property type="match status" value="1"/>
</dbReference>
<evidence type="ECO:0000256" key="13">
    <source>
        <dbReference type="SAM" id="Phobius"/>
    </source>
</evidence>
<protein>
    <recommendedName>
        <fullName evidence="14">Fatty acid desaturase domain-containing protein</fullName>
    </recommendedName>
</protein>
<dbReference type="GO" id="GO:0005789">
    <property type="term" value="C:endoplasmic reticulum membrane"/>
    <property type="evidence" value="ECO:0007669"/>
    <property type="project" value="TreeGrafter"/>
</dbReference>
<dbReference type="EMBL" id="VVIM01000002">
    <property type="protein sequence ID" value="KAB0801674.1"/>
    <property type="molecule type" value="Genomic_DNA"/>
</dbReference>
<dbReference type="InterPro" id="IPR015876">
    <property type="entry name" value="Acyl-CoA_DS"/>
</dbReference>
<dbReference type="GO" id="GO:0006636">
    <property type="term" value="P:unsaturated fatty acid biosynthetic process"/>
    <property type="evidence" value="ECO:0007669"/>
    <property type="project" value="TreeGrafter"/>
</dbReference>
<feature type="transmembrane region" description="Helical" evidence="13">
    <location>
        <begin position="103"/>
        <end position="121"/>
    </location>
</feature>
<dbReference type="AlphaFoldDB" id="A0A5N4AWG7"/>
<evidence type="ECO:0000256" key="6">
    <source>
        <dbReference type="ARBA" id="ARBA00022989"/>
    </source>
</evidence>
<evidence type="ECO:0000256" key="3">
    <source>
        <dbReference type="ARBA" id="ARBA00022516"/>
    </source>
</evidence>
<dbReference type="InParanoid" id="A0A5N4AWG7"/>
<comment type="subcellular location">
    <subcellularLocation>
        <location evidence="1">Membrane</location>
        <topology evidence="1">Multi-pass membrane protein</topology>
    </subcellularLocation>
</comment>
<comment type="domain">
    <text evidence="12">The histidine box domains are involved in binding the catalytic metal ions.</text>
</comment>
<sequence>MLGQTGPIFESERNNTVEIKKRSVLQSILIKLLGPDVARDVKWFNVVFLSILHAIFVWSVLNFPYIRRWKVILWAVAIGGMNGFGITGGVHRLWSHRSYKATLPLRIILMICFTMAGQNPIHDWVRDHRVHHKYTETSADPHNAKRGFFFSHVGWLMMRKHPDVIRRGKEIDMDDVLADPVVQFHVKHFSILKMMLAFIIPSIVPPLLFGEDWFWSIVAICVYRYCCSLNFTWFVNSAAHLWGYKPYDKKINPSENLGVSIVTMGEGWHNYHHTFPWDYKAAELGNYSFNLTTFWIDMFAKIGWAYDLRAPSRQFVERVIMKTGDGSHSISRLVTK</sequence>
<evidence type="ECO:0000256" key="9">
    <source>
        <dbReference type="ARBA" id="ARBA00023098"/>
    </source>
</evidence>
<keyword evidence="10 13" id="KW-0472">Membrane</keyword>
<accession>A0A5N4AWG7</accession>
<evidence type="ECO:0000256" key="8">
    <source>
        <dbReference type="ARBA" id="ARBA00023004"/>
    </source>
</evidence>
<feature type="transmembrane region" description="Helical" evidence="13">
    <location>
        <begin position="214"/>
        <end position="235"/>
    </location>
</feature>
<organism evidence="15 16">
    <name type="scientific">Photinus pyralis</name>
    <name type="common">Common eastern firefly</name>
    <name type="synonym">Lampyris pyralis</name>
    <dbReference type="NCBI Taxonomy" id="7054"/>
    <lineage>
        <taxon>Eukaryota</taxon>
        <taxon>Metazoa</taxon>
        <taxon>Ecdysozoa</taxon>
        <taxon>Arthropoda</taxon>
        <taxon>Hexapoda</taxon>
        <taxon>Insecta</taxon>
        <taxon>Pterygota</taxon>
        <taxon>Neoptera</taxon>
        <taxon>Endopterygota</taxon>
        <taxon>Coleoptera</taxon>
        <taxon>Polyphaga</taxon>
        <taxon>Elateriformia</taxon>
        <taxon>Elateroidea</taxon>
        <taxon>Lampyridae</taxon>
        <taxon>Lampyrinae</taxon>
        <taxon>Photinus</taxon>
    </lineage>
</organism>
<comment type="caution">
    <text evidence="15">The sequence shown here is derived from an EMBL/GenBank/DDBJ whole genome shotgun (WGS) entry which is preliminary data.</text>
</comment>
<evidence type="ECO:0000256" key="10">
    <source>
        <dbReference type="ARBA" id="ARBA00023136"/>
    </source>
</evidence>
<dbReference type="FunCoup" id="A0A5N4AWG7">
    <property type="interactions" value="72"/>
</dbReference>
<dbReference type="PANTHER" id="PTHR11351:SF21">
    <property type="entry name" value="GH07782P"/>
    <property type="match status" value="1"/>
</dbReference>
<keyword evidence="3 12" id="KW-0444">Lipid biosynthesis</keyword>
<keyword evidence="4 12" id="KW-0812">Transmembrane</keyword>
<dbReference type="GO" id="GO:0005506">
    <property type="term" value="F:iron ion binding"/>
    <property type="evidence" value="ECO:0007669"/>
    <property type="project" value="TreeGrafter"/>
</dbReference>
<evidence type="ECO:0000313" key="15">
    <source>
        <dbReference type="EMBL" id="KAB0801674.1"/>
    </source>
</evidence>
<feature type="domain" description="Fatty acid desaturase" evidence="14">
    <location>
        <begin position="69"/>
        <end position="276"/>
    </location>
</feature>
<evidence type="ECO:0000259" key="14">
    <source>
        <dbReference type="Pfam" id="PF00487"/>
    </source>
</evidence>
<dbReference type="Pfam" id="PF00487">
    <property type="entry name" value="FA_desaturase"/>
    <property type="match status" value="1"/>
</dbReference>
<evidence type="ECO:0000256" key="2">
    <source>
        <dbReference type="ARBA" id="ARBA00009295"/>
    </source>
</evidence>
<proteinExistence type="inferred from homology"/>
<evidence type="ECO:0000256" key="4">
    <source>
        <dbReference type="ARBA" id="ARBA00022692"/>
    </source>
</evidence>
<dbReference type="GO" id="GO:0004768">
    <property type="term" value="F:stearoyl-CoA 9-desaturase activity"/>
    <property type="evidence" value="ECO:0007669"/>
    <property type="project" value="TreeGrafter"/>
</dbReference>
<keyword evidence="16" id="KW-1185">Reference proteome</keyword>
<reference evidence="15 16" key="1">
    <citation type="journal article" date="2018" name="Elife">
        <title>Firefly genomes illuminate parallel origins of bioluminescence in beetles.</title>
        <authorList>
            <person name="Fallon T.R."/>
            <person name="Lower S.E."/>
            <person name="Chang C.H."/>
            <person name="Bessho-Uehara M."/>
            <person name="Martin G.J."/>
            <person name="Bewick A.J."/>
            <person name="Behringer M."/>
            <person name="Debat H.J."/>
            <person name="Wong I."/>
            <person name="Day J.C."/>
            <person name="Suvorov A."/>
            <person name="Silva C.J."/>
            <person name="Stanger-Hall K.F."/>
            <person name="Hall D.W."/>
            <person name="Schmitz R.J."/>
            <person name="Nelson D.R."/>
            <person name="Lewis S.M."/>
            <person name="Shigenobu S."/>
            <person name="Bybee S.M."/>
            <person name="Larracuente A.M."/>
            <person name="Oba Y."/>
            <person name="Weng J.K."/>
        </authorList>
    </citation>
    <scope>NUCLEOTIDE SEQUENCE [LARGE SCALE GENOMIC DNA]</scope>
    <source>
        <strain evidence="15">1611_PpyrPB1</strain>
        <tissue evidence="15">Whole body</tissue>
    </source>
</reference>
<feature type="transmembrane region" description="Helical" evidence="13">
    <location>
        <begin position="191"/>
        <end position="208"/>
    </location>
</feature>
<dbReference type="InterPro" id="IPR005804">
    <property type="entry name" value="FA_desaturase_dom"/>
</dbReference>
<evidence type="ECO:0000313" key="16">
    <source>
        <dbReference type="Proteomes" id="UP000327044"/>
    </source>
</evidence>
<comment type="cofactor">
    <cofactor evidence="12">
        <name>Fe(2+)</name>
        <dbReference type="ChEBI" id="CHEBI:29033"/>
    </cofactor>
</comment>
<name>A0A5N4AWG7_PHOPY</name>
<feature type="transmembrane region" description="Helical" evidence="13">
    <location>
        <begin position="43"/>
        <end position="64"/>
    </location>
</feature>
<evidence type="ECO:0000256" key="12">
    <source>
        <dbReference type="RuleBase" id="RU000581"/>
    </source>
</evidence>
<evidence type="ECO:0000256" key="11">
    <source>
        <dbReference type="ARBA" id="ARBA00023160"/>
    </source>
</evidence>